<keyword evidence="3" id="KW-1185">Reference proteome</keyword>
<dbReference type="Proteomes" id="UP001195483">
    <property type="component" value="Unassembled WGS sequence"/>
</dbReference>
<keyword evidence="1" id="KW-0732">Signal</keyword>
<reference evidence="2" key="1">
    <citation type="journal article" date="2021" name="Genome Biol. Evol.">
        <title>A High-Quality Reference Genome for a Parasitic Bivalve with Doubly Uniparental Inheritance (Bivalvia: Unionida).</title>
        <authorList>
            <person name="Smith C.H."/>
        </authorList>
    </citation>
    <scope>NUCLEOTIDE SEQUENCE</scope>
    <source>
        <strain evidence="2">CHS0354</strain>
    </source>
</reference>
<feature type="signal peptide" evidence="1">
    <location>
        <begin position="1"/>
        <end position="18"/>
    </location>
</feature>
<evidence type="ECO:0000313" key="2">
    <source>
        <dbReference type="EMBL" id="KAK3596279.1"/>
    </source>
</evidence>
<sequence length="214" mass="22830">MVSLSLCRVLFILGLVNAQLDILPGENMGRGTPHLGHTRHRDLVIDNDPMGSQTFSGIVEPNMEPFGQGLVTPDGMVIDLGTENNSPFTNIVGGSRIRLDGRYSPSGELNLGTAKERLGFGVGRKHGDRGLGFIQSITGTVHPRAAGHRHHRGRWARRRFRIGRYSQDSLGGNGGQLAPEETWRDIPVSLIAADQGVPLSAGPGDTISGSIGGP</sequence>
<comment type="caution">
    <text evidence="2">The sequence shown here is derived from an EMBL/GenBank/DDBJ whole genome shotgun (WGS) entry which is preliminary data.</text>
</comment>
<evidence type="ECO:0000256" key="1">
    <source>
        <dbReference type="SAM" id="SignalP"/>
    </source>
</evidence>
<name>A0AAE0W062_9BIVA</name>
<proteinExistence type="predicted"/>
<dbReference type="EMBL" id="JAEAOA010001470">
    <property type="protein sequence ID" value="KAK3596279.1"/>
    <property type="molecule type" value="Genomic_DNA"/>
</dbReference>
<evidence type="ECO:0000313" key="3">
    <source>
        <dbReference type="Proteomes" id="UP001195483"/>
    </source>
</evidence>
<gene>
    <name evidence="2" type="ORF">CHS0354_024864</name>
</gene>
<reference evidence="2" key="2">
    <citation type="journal article" date="2021" name="Genome Biol. Evol.">
        <title>Developing a high-quality reference genome for a parasitic bivalve with doubly uniparental inheritance (Bivalvia: Unionida).</title>
        <authorList>
            <person name="Smith C.H."/>
        </authorList>
    </citation>
    <scope>NUCLEOTIDE SEQUENCE</scope>
    <source>
        <strain evidence="2">CHS0354</strain>
        <tissue evidence="2">Mantle</tissue>
    </source>
</reference>
<organism evidence="2 3">
    <name type="scientific">Potamilus streckersoni</name>
    <dbReference type="NCBI Taxonomy" id="2493646"/>
    <lineage>
        <taxon>Eukaryota</taxon>
        <taxon>Metazoa</taxon>
        <taxon>Spiralia</taxon>
        <taxon>Lophotrochozoa</taxon>
        <taxon>Mollusca</taxon>
        <taxon>Bivalvia</taxon>
        <taxon>Autobranchia</taxon>
        <taxon>Heteroconchia</taxon>
        <taxon>Palaeoheterodonta</taxon>
        <taxon>Unionida</taxon>
        <taxon>Unionoidea</taxon>
        <taxon>Unionidae</taxon>
        <taxon>Ambleminae</taxon>
        <taxon>Lampsilini</taxon>
        <taxon>Potamilus</taxon>
    </lineage>
</organism>
<reference evidence="2" key="3">
    <citation type="submission" date="2023-05" db="EMBL/GenBank/DDBJ databases">
        <authorList>
            <person name="Smith C.H."/>
        </authorList>
    </citation>
    <scope>NUCLEOTIDE SEQUENCE</scope>
    <source>
        <strain evidence="2">CHS0354</strain>
        <tissue evidence="2">Mantle</tissue>
    </source>
</reference>
<feature type="chain" id="PRO_5041952582" evidence="1">
    <location>
        <begin position="19"/>
        <end position="214"/>
    </location>
</feature>
<protein>
    <submittedName>
        <fullName evidence="2">Uncharacterized protein</fullName>
    </submittedName>
</protein>
<dbReference type="AlphaFoldDB" id="A0AAE0W062"/>
<accession>A0AAE0W062</accession>